<organism evidence="3 4">
    <name type="scientific">Symbiodinium microadriaticum</name>
    <name type="common">Dinoflagellate</name>
    <name type="synonym">Zooxanthella microadriatica</name>
    <dbReference type="NCBI Taxonomy" id="2951"/>
    <lineage>
        <taxon>Eukaryota</taxon>
        <taxon>Sar</taxon>
        <taxon>Alveolata</taxon>
        <taxon>Dinophyceae</taxon>
        <taxon>Suessiales</taxon>
        <taxon>Symbiodiniaceae</taxon>
        <taxon>Symbiodinium</taxon>
    </lineage>
</organism>
<dbReference type="Proteomes" id="UP000186817">
    <property type="component" value="Unassembled WGS sequence"/>
</dbReference>
<feature type="non-terminal residue" evidence="3">
    <location>
        <position position="1865"/>
    </location>
</feature>
<feature type="region of interest" description="Disordered" evidence="1">
    <location>
        <begin position="689"/>
        <end position="724"/>
    </location>
</feature>
<reference evidence="3 4" key="1">
    <citation type="submission" date="2016-02" db="EMBL/GenBank/DDBJ databases">
        <title>Genome analysis of coral dinoflagellate symbionts highlights evolutionary adaptations to a symbiotic lifestyle.</title>
        <authorList>
            <person name="Aranda M."/>
            <person name="Li Y."/>
            <person name="Liew Y.J."/>
            <person name="Baumgarten S."/>
            <person name="Simakov O."/>
            <person name="Wilson M."/>
            <person name="Piel J."/>
            <person name="Ashoor H."/>
            <person name="Bougouffa S."/>
            <person name="Bajic V.B."/>
            <person name="Ryu T."/>
            <person name="Ravasi T."/>
            <person name="Bayer T."/>
            <person name="Micklem G."/>
            <person name="Kim H."/>
            <person name="Bhak J."/>
            <person name="Lajeunesse T.C."/>
            <person name="Voolstra C.R."/>
        </authorList>
    </citation>
    <scope>NUCLEOTIDE SEQUENCE [LARGE SCALE GENOMIC DNA]</scope>
    <source>
        <strain evidence="3 4">CCMP2467</strain>
    </source>
</reference>
<feature type="region of interest" description="Disordered" evidence="1">
    <location>
        <begin position="324"/>
        <end position="353"/>
    </location>
</feature>
<evidence type="ECO:0000313" key="3">
    <source>
        <dbReference type="EMBL" id="OLP84929.1"/>
    </source>
</evidence>
<dbReference type="SUPFAM" id="SSF56672">
    <property type="entry name" value="DNA/RNA polymerases"/>
    <property type="match status" value="1"/>
</dbReference>
<feature type="region of interest" description="Disordered" evidence="1">
    <location>
        <begin position="1123"/>
        <end position="1148"/>
    </location>
</feature>
<evidence type="ECO:0000313" key="4">
    <source>
        <dbReference type="Proteomes" id="UP000186817"/>
    </source>
</evidence>
<dbReference type="InterPro" id="IPR036397">
    <property type="entry name" value="RNaseH_sf"/>
</dbReference>
<feature type="region of interest" description="Disordered" evidence="1">
    <location>
        <begin position="575"/>
        <end position="605"/>
    </location>
</feature>
<evidence type="ECO:0000259" key="2">
    <source>
        <dbReference type="Pfam" id="PF07727"/>
    </source>
</evidence>
<feature type="compositionally biased region" description="Basic and acidic residues" evidence="1">
    <location>
        <begin position="695"/>
        <end position="706"/>
    </location>
</feature>
<dbReference type="Pfam" id="PF13646">
    <property type="entry name" value="HEAT_2"/>
    <property type="match status" value="1"/>
</dbReference>
<dbReference type="InterPro" id="IPR043502">
    <property type="entry name" value="DNA/RNA_pol_sf"/>
</dbReference>
<feature type="compositionally biased region" description="Basic and acidic residues" evidence="1">
    <location>
        <begin position="291"/>
        <end position="304"/>
    </location>
</feature>
<name>A0A1Q9CPS2_SYMMI</name>
<dbReference type="OrthoDB" id="418839at2759"/>
<proteinExistence type="predicted"/>
<dbReference type="InterPro" id="IPR016024">
    <property type="entry name" value="ARM-type_fold"/>
</dbReference>
<feature type="region of interest" description="Disordered" evidence="1">
    <location>
        <begin position="256"/>
        <end position="304"/>
    </location>
</feature>
<accession>A0A1Q9CPS2</accession>
<feature type="compositionally biased region" description="Polar residues" evidence="1">
    <location>
        <begin position="324"/>
        <end position="349"/>
    </location>
</feature>
<dbReference type="GO" id="GO:0003676">
    <property type="term" value="F:nucleic acid binding"/>
    <property type="evidence" value="ECO:0007669"/>
    <property type="project" value="InterPro"/>
</dbReference>
<feature type="compositionally biased region" description="Low complexity" evidence="1">
    <location>
        <begin position="588"/>
        <end position="605"/>
    </location>
</feature>
<feature type="domain" description="Reverse transcriptase Ty1/copia-type" evidence="2">
    <location>
        <begin position="1262"/>
        <end position="1515"/>
    </location>
</feature>
<feature type="region of interest" description="Disordered" evidence="1">
    <location>
        <begin position="114"/>
        <end position="143"/>
    </location>
</feature>
<dbReference type="Gene3D" id="1.25.10.10">
    <property type="entry name" value="Leucine-rich Repeat Variant"/>
    <property type="match status" value="1"/>
</dbReference>
<feature type="compositionally biased region" description="Pro residues" evidence="1">
    <location>
        <begin position="1138"/>
        <end position="1147"/>
    </location>
</feature>
<keyword evidence="4" id="KW-1185">Reference proteome</keyword>
<dbReference type="InterPro" id="IPR011989">
    <property type="entry name" value="ARM-like"/>
</dbReference>
<evidence type="ECO:0000256" key="1">
    <source>
        <dbReference type="SAM" id="MobiDB-lite"/>
    </source>
</evidence>
<dbReference type="CDD" id="cd09272">
    <property type="entry name" value="RNase_HI_RT_Ty1"/>
    <property type="match status" value="1"/>
</dbReference>
<dbReference type="Pfam" id="PF07727">
    <property type="entry name" value="RVT_2"/>
    <property type="match status" value="1"/>
</dbReference>
<comment type="caution">
    <text evidence="3">The sequence shown here is derived from an EMBL/GenBank/DDBJ whole genome shotgun (WGS) entry which is preliminary data.</text>
</comment>
<sequence length="1865" mass="201578">MTGDSLPVLLVARQRLATAALSHVGQAEALKHCQDSDSGVRYTAVVYLSAARSFSGPSPVQEHTAEVAELLEVDSCSFFKAYHVMGAQSAKAKPPTMLNGTFGSYGSVGPMMMDSEVRGPPPVSESQREGASGNAGRADQGHGVASLRAAAGRVMATVAAKVQGAMPPSGKAGSASAFLGQDDGGSAGTLGSGYVTAGSDNPRDYPSSSGVQEAVEPGLFSPQQARRLREMQSEASVRVELFPTMSGTHLTEDVEEVDDEADANKSVRQVEARQQGAIAKRDDGASTARAAKAEAHAKAKSADPGLKKVLSEAAGVLRDVLSTQSANAEGNTPVSAEQTRSQAGASSADHSVLGGESPIAAAAKIQAQLENLESRLSDQGPRMRAVHVSQEVQEEPTALLDSGATHAVLDASSVNGADLIPCTVSLAGDQRQVWHQTPGGSLVAPGNKVAAGVRFEEALDAFVSSGTSCSAFAFARFAPFLSGLPARIADRLVVDLQDMVGWEELQAKVDDDTTRGVQPMWLWSLPIVPFAEGVPLDPEWPALFKGELSLALFGLAGELDEGECVDSSAGVGVEVSSPTTGAKEGSKARNAGAKGGAKARNAGATARMTEAERERWRRHIAAHHIPFRKDCIQCVMSGALGLQHRRVKCPTMYALAFDLAGPFKELGRDDRGGKYKYVLVAGLRVPEAALPPPKPSKDTVEVRTKAPEAQAEVTGTNAQDDDAESEVSWLRDQLEPTPAVMKVGDDGDSSQEEDECSEADWYEAPFVDDVAPSEAEAIVEVDDGPEGDGGAGLDVDPWEDTGGFGEMTDEKFDEALAEMLFSGANQVLRFAVHLKARKGPLILAGLQEVVTECNRLGYPVKIVHTDRAKELMSKATMDWLQSNLIQPSFTQGDDPKSNGLAERLVGWVKARARLHLASSGLGVEQWPSAMAFACAEHRNRLLQTGEKLPRFGQKVIFKSKHPTGKSKRPFLRWEHAVYLCPTPRTEGGHVLLRAASSAYLVAKNVRCVEDMIDPEAAFGNEEVIEADPPEPGFDHSQGCLGSVQDPTLHLQEDEFERRNWNRNPEVVVPGAGGESRLLARVMDFADDGPTEESPFPDRMLMFSVHDVIRDVLEMVILRVEARRPPQEEQPPELMNPILQPPGPPPPEVRAVKLDPGTSDEQKPPLRLPIPLPNPAFIKVVPEQPAPEVNQEVFACKAEATTTKELEVLLSQLHEPLSVTHTASQEEVRANLEKWRPAIEKELGSLKKQGVLISCCGQRAKELIENPETTVISLKGVFTVKAPGGPDDGWFKRKCRLVGCGNQATHVDADSLYAAGAPAEAVRVALTQAYHHKWGAFTTDIKSAFTQTPIPSYAAQRYLLRPPRWLIDLGLAQPGEYYSLGMVLYGFKEAPAWWSDHRDAKLRKAAFAGCHLEQGTADSSVWRIMKGKDLRGYLVTYVDDFLVLSEKDTAEALHQWLLDEAGWETDGLSEASPGHPVRFLGMQLHGYEDGHFSLDQQAYVEELVRAYKLSEANRSKIVCPKEILMHTPETVQPFDEQTVKSAQKVAGECLWLAQRSRIDIAFATTVLCSKVSKDPHGALAIGHRVMAYLHHTKHFKLHLKPAQGVAPLRVYTDASFAPLGQHSYGGHIIEVSGVPVLWKASKQPLISLSSSEAELIQAVEGCMYAESLMTILWDLAIPCTTAELCLDNTGFDSLCLFLSKGPVARGGEEPRVRAVTTHKDSDQGAAPKFLQPVKSRKEASLKVRGQGRSVIFQWNSSSDGSKEVDSCNFFKAYHDDDPGIRFWALETLANQGFASAPQATKLQKALEDSDPHCRVAAANAVSKAAPELQEEAAKVLAQALDKHEDKIFRKSRLAPSFYLAFFWLAL</sequence>
<dbReference type="SUPFAM" id="SSF48371">
    <property type="entry name" value="ARM repeat"/>
    <property type="match status" value="1"/>
</dbReference>
<protein>
    <submittedName>
        <fullName evidence="3">Putative transposon protein</fullName>
    </submittedName>
</protein>
<dbReference type="Gene3D" id="3.30.420.10">
    <property type="entry name" value="Ribonuclease H-like superfamily/Ribonuclease H"/>
    <property type="match status" value="1"/>
</dbReference>
<feature type="compositionally biased region" description="Basic and acidic residues" evidence="1">
    <location>
        <begin position="262"/>
        <end position="271"/>
    </location>
</feature>
<gene>
    <name evidence="3" type="primary">TY5A</name>
    <name evidence="3" type="ORF">AK812_SmicGene34143</name>
</gene>
<dbReference type="SUPFAM" id="SSF53098">
    <property type="entry name" value="Ribonuclease H-like"/>
    <property type="match status" value="1"/>
</dbReference>
<dbReference type="InterPro" id="IPR012337">
    <property type="entry name" value="RNaseH-like_sf"/>
</dbReference>
<dbReference type="InterPro" id="IPR013103">
    <property type="entry name" value="RVT_2"/>
</dbReference>
<dbReference type="EMBL" id="LSRX01001006">
    <property type="protein sequence ID" value="OLP84929.1"/>
    <property type="molecule type" value="Genomic_DNA"/>
</dbReference>